<sequence length="105" mass="12176">MDALVSAIERFWCFRILTFQRSPSTPTRLHQGALSSAVAFAVGEAFSVLTLEHHWNRHLPLPRSLYSMSVATWRPRSRSRAEEAAKEETEFQRRLVRWRTGIFCA</sequence>
<dbReference type="AlphaFoldDB" id="A0A484LWY0"/>
<dbReference type="EMBL" id="OOIL02002239">
    <property type="protein sequence ID" value="VFQ81032.1"/>
    <property type="molecule type" value="Genomic_DNA"/>
</dbReference>
<keyword evidence="2" id="KW-1185">Reference proteome</keyword>
<accession>A0A484LWY0</accession>
<proteinExistence type="predicted"/>
<organism evidence="1 2">
    <name type="scientific">Cuscuta campestris</name>
    <dbReference type="NCBI Taxonomy" id="132261"/>
    <lineage>
        <taxon>Eukaryota</taxon>
        <taxon>Viridiplantae</taxon>
        <taxon>Streptophyta</taxon>
        <taxon>Embryophyta</taxon>
        <taxon>Tracheophyta</taxon>
        <taxon>Spermatophyta</taxon>
        <taxon>Magnoliopsida</taxon>
        <taxon>eudicotyledons</taxon>
        <taxon>Gunneridae</taxon>
        <taxon>Pentapetalae</taxon>
        <taxon>asterids</taxon>
        <taxon>lamiids</taxon>
        <taxon>Solanales</taxon>
        <taxon>Convolvulaceae</taxon>
        <taxon>Cuscuteae</taxon>
        <taxon>Cuscuta</taxon>
        <taxon>Cuscuta subgen. Grammica</taxon>
        <taxon>Cuscuta sect. Cleistogrammica</taxon>
    </lineage>
</organism>
<protein>
    <submittedName>
        <fullName evidence="1">Uncharacterized protein</fullName>
    </submittedName>
</protein>
<evidence type="ECO:0000313" key="2">
    <source>
        <dbReference type="Proteomes" id="UP000595140"/>
    </source>
</evidence>
<evidence type="ECO:0000313" key="1">
    <source>
        <dbReference type="EMBL" id="VFQ81032.1"/>
    </source>
</evidence>
<dbReference type="Proteomes" id="UP000595140">
    <property type="component" value="Unassembled WGS sequence"/>
</dbReference>
<reference evidence="1 2" key="1">
    <citation type="submission" date="2018-04" db="EMBL/GenBank/DDBJ databases">
        <authorList>
            <person name="Vogel A."/>
        </authorList>
    </citation>
    <scope>NUCLEOTIDE SEQUENCE [LARGE SCALE GENOMIC DNA]</scope>
</reference>
<gene>
    <name evidence="1" type="ORF">CCAM_LOCUS22808</name>
</gene>
<name>A0A484LWY0_9ASTE</name>